<dbReference type="Proteomes" id="UP000826271">
    <property type="component" value="Unassembled WGS sequence"/>
</dbReference>
<evidence type="ECO:0000256" key="2">
    <source>
        <dbReference type="ARBA" id="ARBA00023054"/>
    </source>
</evidence>
<feature type="compositionally biased region" description="Basic residues" evidence="4">
    <location>
        <begin position="347"/>
        <end position="356"/>
    </location>
</feature>
<evidence type="ECO:0000256" key="1">
    <source>
        <dbReference type="ARBA" id="ARBA00005485"/>
    </source>
</evidence>
<dbReference type="AlphaFoldDB" id="A0AAV6XM74"/>
<dbReference type="PANTHER" id="PTHR32054:SF4">
    <property type="entry name" value="OS07G0677900 PROTEIN"/>
    <property type="match status" value="1"/>
</dbReference>
<dbReference type="EMBL" id="WHWC01000005">
    <property type="protein sequence ID" value="KAG8381717.1"/>
    <property type="molecule type" value="Genomic_DNA"/>
</dbReference>
<proteinExistence type="inferred from homology"/>
<feature type="coiled-coil region" evidence="3">
    <location>
        <begin position="264"/>
        <end position="294"/>
    </location>
</feature>
<dbReference type="InterPro" id="IPR008545">
    <property type="entry name" value="Web"/>
</dbReference>
<protein>
    <submittedName>
        <fullName evidence="5">Uncharacterized protein</fullName>
    </submittedName>
</protein>
<feature type="coiled-coil region" evidence="3">
    <location>
        <begin position="4"/>
        <end position="59"/>
    </location>
</feature>
<dbReference type="GO" id="GO:0009904">
    <property type="term" value="P:chloroplast accumulation movement"/>
    <property type="evidence" value="ECO:0007669"/>
    <property type="project" value="TreeGrafter"/>
</dbReference>
<name>A0AAV6XM74_9LAMI</name>
<organism evidence="5 6">
    <name type="scientific">Buddleja alternifolia</name>
    <dbReference type="NCBI Taxonomy" id="168488"/>
    <lineage>
        <taxon>Eukaryota</taxon>
        <taxon>Viridiplantae</taxon>
        <taxon>Streptophyta</taxon>
        <taxon>Embryophyta</taxon>
        <taxon>Tracheophyta</taxon>
        <taxon>Spermatophyta</taxon>
        <taxon>Magnoliopsida</taxon>
        <taxon>eudicotyledons</taxon>
        <taxon>Gunneridae</taxon>
        <taxon>Pentapetalae</taxon>
        <taxon>asterids</taxon>
        <taxon>lamiids</taxon>
        <taxon>Lamiales</taxon>
        <taxon>Scrophulariaceae</taxon>
        <taxon>Buddlejeae</taxon>
        <taxon>Buddleja</taxon>
    </lineage>
</organism>
<keyword evidence="6" id="KW-1185">Reference proteome</keyword>
<reference evidence="5" key="1">
    <citation type="submission" date="2019-10" db="EMBL/GenBank/DDBJ databases">
        <authorList>
            <person name="Zhang R."/>
            <person name="Pan Y."/>
            <person name="Wang J."/>
            <person name="Ma R."/>
            <person name="Yu S."/>
        </authorList>
    </citation>
    <scope>NUCLEOTIDE SEQUENCE</scope>
    <source>
        <strain evidence="5">LA-IB0</strain>
        <tissue evidence="5">Leaf</tissue>
    </source>
</reference>
<sequence length="397" mass="44581">MIDIVKVEEQAAQLERDLILKERKTLDVLKELETTKNIIEELKLKLQKEAMEINAALNNNNVDFVAEIPEKGNHETVHQNGNAGLDLCPFEAPGFILLELKQAKLNLARTTTDLADIRATVDSYNKKIEKERVSLERTRQRLSSNTSKILSLEDELNKTRQKLEVMKDTEEVVKDGSDDPLNIMRELQKLKNEGSNKASEALGWTEIKALSNSETKCEDVITLTFEEYSSLISKAREAEQSCKNRVVDAMVRVDEANVSKTEILKKGEAAIEEVKISKKALEEVLSRVEEANRDKVSIYISRLPTMCPRLGHRVSRTIRRSATGCPVGQATVYQELPDARQPGAPRPCHRVHRTTRHPATGCPLDHATVSPDPPDTPWPGHHVPRPTRRSSARPPCA</sequence>
<dbReference type="Pfam" id="PF05701">
    <property type="entry name" value="WEMBL"/>
    <property type="match status" value="1"/>
</dbReference>
<comment type="caution">
    <text evidence="5">The sequence shown here is derived from an EMBL/GenBank/DDBJ whole genome shotgun (WGS) entry which is preliminary data.</text>
</comment>
<dbReference type="PANTHER" id="PTHR32054">
    <property type="entry name" value="HEAVY CHAIN, PUTATIVE, EXPRESSED-RELATED-RELATED"/>
    <property type="match status" value="1"/>
</dbReference>
<feature type="region of interest" description="Disordered" evidence="4">
    <location>
        <begin position="338"/>
        <end position="397"/>
    </location>
</feature>
<evidence type="ECO:0000313" key="6">
    <source>
        <dbReference type="Proteomes" id="UP000826271"/>
    </source>
</evidence>
<keyword evidence="2 3" id="KW-0175">Coiled coil</keyword>
<gene>
    <name evidence="5" type="ORF">BUALT_Bualt05G0001700</name>
</gene>
<evidence type="ECO:0000313" key="5">
    <source>
        <dbReference type="EMBL" id="KAG8381717.1"/>
    </source>
</evidence>
<dbReference type="GO" id="GO:0005829">
    <property type="term" value="C:cytosol"/>
    <property type="evidence" value="ECO:0007669"/>
    <property type="project" value="TreeGrafter"/>
</dbReference>
<feature type="compositionally biased region" description="Basic residues" evidence="4">
    <location>
        <begin position="382"/>
        <end position="391"/>
    </location>
</feature>
<evidence type="ECO:0000256" key="4">
    <source>
        <dbReference type="SAM" id="MobiDB-lite"/>
    </source>
</evidence>
<dbReference type="GO" id="GO:0009903">
    <property type="term" value="P:chloroplast avoidance movement"/>
    <property type="evidence" value="ECO:0007669"/>
    <property type="project" value="TreeGrafter"/>
</dbReference>
<comment type="similarity">
    <text evidence="1">Belongs to the WEB family.</text>
</comment>
<feature type="coiled-coil region" evidence="3">
    <location>
        <begin position="100"/>
        <end position="169"/>
    </location>
</feature>
<accession>A0AAV6XM74</accession>
<evidence type="ECO:0000256" key="3">
    <source>
        <dbReference type="SAM" id="Coils"/>
    </source>
</evidence>